<dbReference type="EC" id="2.7.1.193" evidence="16"/>
<keyword evidence="8" id="KW-0418">Kinase</keyword>
<gene>
    <name evidence="16" type="primary">nagE</name>
    <name evidence="16" type="ORF">AAF454_02650</name>
</gene>
<evidence type="ECO:0000259" key="13">
    <source>
        <dbReference type="PROSITE" id="PS51093"/>
    </source>
</evidence>
<keyword evidence="4" id="KW-0762">Sugar transport</keyword>
<evidence type="ECO:0000256" key="7">
    <source>
        <dbReference type="ARBA" id="ARBA00022692"/>
    </source>
</evidence>
<feature type="transmembrane region" description="Helical" evidence="12">
    <location>
        <begin position="240"/>
        <end position="260"/>
    </location>
</feature>
<dbReference type="SUPFAM" id="SSF51261">
    <property type="entry name" value="Duplicated hybrid motif"/>
    <property type="match status" value="1"/>
</dbReference>
<dbReference type="PROSITE" id="PS00371">
    <property type="entry name" value="PTS_EIIA_TYPE_1_HIS"/>
    <property type="match status" value="1"/>
</dbReference>
<dbReference type="NCBIfam" id="TIGR00826">
    <property type="entry name" value="EIIB_glc"/>
    <property type="match status" value="1"/>
</dbReference>
<dbReference type="PROSITE" id="PS51098">
    <property type="entry name" value="PTS_EIIB_TYPE_1"/>
    <property type="match status" value="1"/>
</dbReference>
<dbReference type="InterPro" id="IPR011055">
    <property type="entry name" value="Dup_hybrid_motif"/>
</dbReference>
<dbReference type="PROSITE" id="PS01035">
    <property type="entry name" value="PTS_EIIB_TYPE_1_CYS"/>
    <property type="match status" value="1"/>
</dbReference>
<dbReference type="Gene3D" id="3.30.1360.60">
    <property type="entry name" value="Glucose permease domain IIB"/>
    <property type="match status" value="1"/>
</dbReference>
<feature type="transmembrane region" description="Helical" evidence="12">
    <location>
        <begin position="290"/>
        <end position="315"/>
    </location>
</feature>
<evidence type="ECO:0000313" key="16">
    <source>
        <dbReference type="EMBL" id="MEL5987325.1"/>
    </source>
</evidence>
<proteinExistence type="predicted"/>
<dbReference type="PROSITE" id="PS51093">
    <property type="entry name" value="PTS_EIIA_TYPE_1"/>
    <property type="match status" value="1"/>
</dbReference>
<dbReference type="InterPro" id="IPR050429">
    <property type="entry name" value="PTS_Glucose_EIICBA"/>
</dbReference>
<dbReference type="PANTHER" id="PTHR30009">
    <property type="entry name" value="CYTOCHROME C-TYPE SYNTHESIS PROTEIN AND PTS TRANSMEMBRANE COMPONENT"/>
    <property type="match status" value="1"/>
</dbReference>
<keyword evidence="7 12" id="KW-0812">Transmembrane</keyword>
<dbReference type="Pfam" id="PF02378">
    <property type="entry name" value="PTS_EIIC"/>
    <property type="match status" value="1"/>
</dbReference>
<evidence type="ECO:0000256" key="2">
    <source>
        <dbReference type="ARBA" id="ARBA00022448"/>
    </source>
</evidence>
<dbReference type="InterPro" id="IPR018113">
    <property type="entry name" value="PTrfase_EIIB_Cys"/>
</dbReference>
<dbReference type="NCBIfam" id="TIGR01998">
    <property type="entry name" value="PTS-II-BC-nag"/>
    <property type="match status" value="1"/>
</dbReference>
<dbReference type="InterPro" id="IPR001996">
    <property type="entry name" value="PTS_IIB_1"/>
</dbReference>
<dbReference type="SUPFAM" id="SSF55604">
    <property type="entry name" value="Glucose permease domain IIB"/>
    <property type="match status" value="1"/>
</dbReference>
<dbReference type="InterPro" id="IPR013013">
    <property type="entry name" value="PTS_EIIC_1"/>
</dbReference>
<keyword evidence="6" id="KW-0598">Phosphotransferase system</keyword>
<evidence type="ECO:0000259" key="14">
    <source>
        <dbReference type="PROSITE" id="PS51098"/>
    </source>
</evidence>
<evidence type="ECO:0000256" key="1">
    <source>
        <dbReference type="ARBA" id="ARBA00004651"/>
    </source>
</evidence>
<dbReference type="NCBIfam" id="TIGR00830">
    <property type="entry name" value="PTBA"/>
    <property type="match status" value="1"/>
</dbReference>
<feature type="transmembrane region" description="Helical" evidence="12">
    <location>
        <begin position="140"/>
        <end position="162"/>
    </location>
</feature>
<dbReference type="InterPro" id="IPR003352">
    <property type="entry name" value="PTS_EIIC"/>
</dbReference>
<protein>
    <submittedName>
        <fullName evidence="16">N-acetylglucosamine-specific PTS transporter subunit IIBC</fullName>
        <ecNumber evidence="16">2.7.1.193</ecNumber>
    </submittedName>
</protein>
<evidence type="ECO:0000259" key="15">
    <source>
        <dbReference type="PROSITE" id="PS51103"/>
    </source>
</evidence>
<feature type="domain" description="PTS EIIC type-1" evidence="15">
    <location>
        <begin position="1"/>
        <end position="376"/>
    </location>
</feature>
<feature type="transmembrane region" description="Helical" evidence="12">
    <location>
        <begin position="267"/>
        <end position="284"/>
    </location>
</feature>
<dbReference type="InterPro" id="IPR036878">
    <property type="entry name" value="Glu_permease_IIB"/>
</dbReference>
<evidence type="ECO:0000256" key="8">
    <source>
        <dbReference type="ARBA" id="ARBA00022777"/>
    </source>
</evidence>
<organism evidence="16 17">
    <name type="scientific">Kurthia gibsonii</name>
    <dbReference type="NCBI Taxonomy" id="33946"/>
    <lineage>
        <taxon>Bacteria</taxon>
        <taxon>Bacillati</taxon>
        <taxon>Bacillota</taxon>
        <taxon>Bacilli</taxon>
        <taxon>Bacillales</taxon>
        <taxon>Caryophanaceae</taxon>
        <taxon>Kurthia</taxon>
    </lineage>
</organism>
<evidence type="ECO:0000313" key="17">
    <source>
        <dbReference type="Proteomes" id="UP001398420"/>
    </source>
</evidence>
<feature type="transmembrane region" description="Helical" evidence="12">
    <location>
        <begin position="78"/>
        <end position="98"/>
    </location>
</feature>
<dbReference type="Pfam" id="PF00358">
    <property type="entry name" value="PTS_EIIA_1"/>
    <property type="match status" value="1"/>
</dbReference>
<dbReference type="GO" id="GO:0103111">
    <property type="term" value="F:protein-N(pi)-phosphohistidine--N-acetyl-D-glucosamine phosphotransferase activity"/>
    <property type="evidence" value="ECO:0007669"/>
    <property type="project" value="UniProtKB-EC"/>
</dbReference>
<reference evidence="16 17" key="1">
    <citation type="submission" date="2024-04" db="EMBL/GenBank/DDBJ databases">
        <authorList>
            <person name="Wu Y.S."/>
            <person name="Zhang L."/>
        </authorList>
    </citation>
    <scope>NUCLEOTIDE SEQUENCE [LARGE SCALE GENOMIC DNA]</scope>
    <source>
        <strain evidence="16 17">KG-01</strain>
    </source>
</reference>
<keyword evidence="3" id="KW-1003">Cell membrane</keyword>
<evidence type="ECO:0000256" key="9">
    <source>
        <dbReference type="ARBA" id="ARBA00022989"/>
    </source>
</evidence>
<dbReference type="Gene3D" id="2.70.70.10">
    <property type="entry name" value="Glucose Permease (Domain IIA)"/>
    <property type="match status" value="1"/>
</dbReference>
<evidence type="ECO:0000256" key="6">
    <source>
        <dbReference type="ARBA" id="ARBA00022683"/>
    </source>
</evidence>
<evidence type="ECO:0000256" key="4">
    <source>
        <dbReference type="ARBA" id="ARBA00022597"/>
    </source>
</evidence>
<comment type="subcellular location">
    <subcellularLocation>
        <location evidence="1">Cell membrane</location>
        <topology evidence="1">Multi-pass membrane protein</topology>
    </subcellularLocation>
</comment>
<dbReference type="PANTHER" id="PTHR30009:SF4">
    <property type="entry name" value="PTS SYSTEM N-ACETYLGLUCOSAMINE-SPECIFIC EIICBA COMPONENT"/>
    <property type="match status" value="1"/>
</dbReference>
<dbReference type="PROSITE" id="PS51103">
    <property type="entry name" value="PTS_EIIC_TYPE_1"/>
    <property type="match status" value="1"/>
</dbReference>
<dbReference type="InterPro" id="IPR010974">
    <property type="entry name" value="PTS_IIBC_nag"/>
</dbReference>
<feature type="transmembrane region" description="Helical" evidence="12">
    <location>
        <begin position="104"/>
        <end position="120"/>
    </location>
</feature>
<dbReference type="RefSeq" id="WP_342302644.1">
    <property type="nucleotide sequence ID" value="NZ_JBCEWA010000002.1"/>
</dbReference>
<feature type="transmembrane region" description="Helical" evidence="12">
    <location>
        <begin position="344"/>
        <end position="364"/>
    </location>
</feature>
<evidence type="ECO:0000256" key="3">
    <source>
        <dbReference type="ARBA" id="ARBA00022475"/>
    </source>
</evidence>
<dbReference type="EMBL" id="JBCEWA010000002">
    <property type="protein sequence ID" value="MEL5987325.1"/>
    <property type="molecule type" value="Genomic_DNA"/>
</dbReference>
<dbReference type="CDD" id="cd00212">
    <property type="entry name" value="PTS_IIB_glc"/>
    <property type="match status" value="1"/>
</dbReference>
<keyword evidence="17" id="KW-1185">Reference proteome</keyword>
<dbReference type="Pfam" id="PF00367">
    <property type="entry name" value="PTS_EIIB"/>
    <property type="match status" value="1"/>
</dbReference>
<dbReference type="Proteomes" id="UP001398420">
    <property type="component" value="Unassembled WGS sequence"/>
</dbReference>
<keyword evidence="9 12" id="KW-1133">Transmembrane helix</keyword>
<evidence type="ECO:0000256" key="11">
    <source>
        <dbReference type="PROSITE-ProRule" id="PRU00421"/>
    </source>
</evidence>
<comment type="caution">
    <text evidence="16">The sequence shown here is derived from an EMBL/GenBank/DDBJ whole genome shotgun (WGS) entry which is preliminary data.</text>
</comment>
<feature type="domain" description="PTS EIIB type-1" evidence="14">
    <location>
        <begin position="393"/>
        <end position="475"/>
    </location>
</feature>
<evidence type="ECO:0000256" key="5">
    <source>
        <dbReference type="ARBA" id="ARBA00022679"/>
    </source>
</evidence>
<feature type="active site" description="Phosphocysteine intermediate; for EIIB activity" evidence="11">
    <location>
        <position position="415"/>
    </location>
</feature>
<dbReference type="InterPro" id="IPR001127">
    <property type="entry name" value="PTS_EIIA_1_perm"/>
</dbReference>
<sequence length="647" mass="69438">MLAFLQKIGKSLMFPIATLPAAAILVRFGSDDMLGNIDIAWVQYVAAIMVAAGNAILGNLPIIFAVGIAMGLAVDGAGAAALAGLIAQLVLVAVLGSVNDKLDMGVFGGVISGVTAGLLYNKFRNIQFPEWLSFFGGRRFVPIITSIVMAILGAILGVLWGYPQAWLDSAANWMIGAGPLGAGIYGFLNRLLIPTGLHHVINTVVWFDFGTFKTAAGELVKGDIPRFLAGDPTAGHFQAGFFPIMMFGLPAACLAMFLAAEKKRRPLVAGMFLSIGITAFLTGVTEPIEFSFMFLSPILYGIHAVLTGISLAVAYIVGFRDGFGFSASFIDYLLNLGLAEKPWLLLPLGLAFGALYFVIFYFLIRKLDLKTPGREDEEEEADMVGMSGDEVLEAKAYHTIEGLGGVDNIQQVDYCTTRLRMTLKDSEKVDEKELKKYGARGVMKISKTNVQVIIGTSVEFLAEAIKNRIKAGNPPLKDESIEITALKEDAPTENEAFIPGDFEMPITGKLLPLADIPDQAFASGAMGPGFGIDIQDGFIQSPVDGKVVMVFPTKHAIGIQADNGMEILIHVGLDTVKLNGEGFETFVEANQFIQRGDKLMNVDIEAIRSQVPSLVTPVVFTNSQGKEVTLKKSGYQEAGTASIIDVK</sequence>
<name>A0ABU9LJM8_9BACL</name>
<feature type="transmembrane region" description="Helical" evidence="12">
    <location>
        <begin position="41"/>
        <end position="66"/>
    </location>
</feature>
<keyword evidence="2" id="KW-0813">Transport</keyword>
<feature type="domain" description="PTS EIIA type-1" evidence="13">
    <location>
        <begin position="518"/>
        <end position="622"/>
    </location>
</feature>
<accession>A0ABU9LJM8</accession>
<evidence type="ECO:0000256" key="10">
    <source>
        <dbReference type="ARBA" id="ARBA00023136"/>
    </source>
</evidence>
<evidence type="ECO:0000256" key="12">
    <source>
        <dbReference type="SAM" id="Phobius"/>
    </source>
</evidence>
<keyword evidence="10 12" id="KW-0472">Membrane</keyword>
<keyword evidence="5 16" id="KW-0808">Transferase</keyword>